<dbReference type="RefSeq" id="XP_007603500.1">
    <property type="nucleotide sequence ID" value="XM_007603438.1"/>
</dbReference>
<dbReference type="OMA" id="YECSATI"/>
<dbReference type="OrthoDB" id="2195482at2759"/>
<evidence type="ECO:0008006" key="3">
    <source>
        <dbReference type="Google" id="ProtNLM"/>
    </source>
</evidence>
<gene>
    <name evidence="1" type="ORF">VICG_00047</name>
</gene>
<protein>
    <recommendedName>
        <fullName evidence="3">DNA recombination and repair protein Rad51-like C-terminal domain-containing protein</fullName>
    </recommendedName>
</protein>
<name>L2GQY8_VITCO</name>
<dbReference type="EMBL" id="JH370130">
    <property type="protein sequence ID" value="ELA42732.1"/>
    <property type="molecule type" value="Genomic_DNA"/>
</dbReference>
<accession>L2GQY8</accession>
<reference evidence="2" key="1">
    <citation type="submission" date="2011-05" db="EMBL/GenBank/DDBJ databases">
        <title>The genome sequence of Vittaforma corneae strain ATCC 50505.</title>
        <authorList>
            <consortium name="The Broad Institute Genome Sequencing Platform"/>
            <person name="Cuomo C."/>
            <person name="Didier E."/>
            <person name="Bowers L."/>
            <person name="Young S.K."/>
            <person name="Zeng Q."/>
            <person name="Gargeya S."/>
            <person name="Fitzgerald M."/>
            <person name="Haas B."/>
            <person name="Abouelleil A."/>
            <person name="Alvarado L."/>
            <person name="Arachchi H.M."/>
            <person name="Berlin A."/>
            <person name="Chapman S.B."/>
            <person name="Gearin G."/>
            <person name="Goldberg J."/>
            <person name="Griggs A."/>
            <person name="Gujja S."/>
            <person name="Hansen M."/>
            <person name="Heiman D."/>
            <person name="Howarth C."/>
            <person name="Larimer J."/>
            <person name="Lui A."/>
            <person name="MacDonald P.J.P."/>
            <person name="McCowen C."/>
            <person name="Montmayeur A."/>
            <person name="Murphy C."/>
            <person name="Neiman D."/>
            <person name="Pearson M."/>
            <person name="Priest M."/>
            <person name="Roberts A."/>
            <person name="Saif S."/>
            <person name="Shea T."/>
            <person name="Sisk P."/>
            <person name="Stolte C."/>
            <person name="Sykes S."/>
            <person name="Wortman J."/>
            <person name="Nusbaum C."/>
            <person name="Birren B."/>
        </authorList>
    </citation>
    <scope>NUCLEOTIDE SEQUENCE [LARGE SCALE GENOMIC DNA]</scope>
    <source>
        <strain evidence="2">ATCC 50505</strain>
    </source>
</reference>
<keyword evidence="2" id="KW-1185">Reference proteome</keyword>
<evidence type="ECO:0000313" key="2">
    <source>
        <dbReference type="Proteomes" id="UP000011082"/>
    </source>
</evidence>
<sequence length="185" mass="21563">MLSSDKASSAGNLNFEDNTIIDLVMPPGMQISPIISDIILKYNHIFILDTQGQLYSSFNQYGWNIGNSKRISYTFVFSLNDLYKRIESIRVFNNFVLVLDSITFVCDVSPLSIKSFSNLLWSLVYECSATIITINHYRIDKNKNRFELIPRMGGFWRRIVSYQVEFTDLQNAKRYRLLENKLNEM</sequence>
<evidence type="ECO:0000313" key="1">
    <source>
        <dbReference type="EMBL" id="ELA42732.1"/>
    </source>
</evidence>
<dbReference type="InParanoid" id="L2GQY8"/>
<dbReference type="HOGENOM" id="CLU_128337_0_0_1"/>
<organism evidence="1 2">
    <name type="scientific">Vittaforma corneae (strain ATCC 50505)</name>
    <name type="common">Microsporidian parasite</name>
    <name type="synonym">Nosema corneum</name>
    <dbReference type="NCBI Taxonomy" id="993615"/>
    <lineage>
        <taxon>Eukaryota</taxon>
        <taxon>Fungi</taxon>
        <taxon>Fungi incertae sedis</taxon>
        <taxon>Microsporidia</taxon>
        <taxon>Nosematidae</taxon>
        <taxon>Vittaforma</taxon>
    </lineage>
</organism>
<dbReference type="AlphaFoldDB" id="L2GQY8"/>
<dbReference type="GeneID" id="19880765"/>
<dbReference type="Proteomes" id="UP000011082">
    <property type="component" value="Unassembled WGS sequence"/>
</dbReference>
<proteinExistence type="predicted"/>
<dbReference type="VEuPathDB" id="MicrosporidiaDB:VICG_00047"/>